<dbReference type="SUPFAM" id="SSF55347">
    <property type="entry name" value="Glyceraldehyde-3-phosphate dehydrogenase-like, C-terminal domain"/>
    <property type="match status" value="1"/>
</dbReference>
<evidence type="ECO:0000313" key="4">
    <source>
        <dbReference type="Proteomes" id="UP000824072"/>
    </source>
</evidence>
<dbReference type="GO" id="GO:0000166">
    <property type="term" value="F:nucleotide binding"/>
    <property type="evidence" value="ECO:0007669"/>
    <property type="project" value="InterPro"/>
</dbReference>
<dbReference type="SUPFAM" id="SSF51735">
    <property type="entry name" value="NAD(P)-binding Rossmann-fold domains"/>
    <property type="match status" value="1"/>
</dbReference>
<name>A0A9D1IAH8_9FIRM</name>
<dbReference type="Gene3D" id="3.40.50.720">
    <property type="entry name" value="NAD(P)-binding Rossmann-like Domain"/>
    <property type="match status" value="1"/>
</dbReference>
<dbReference type="InterPro" id="IPR000683">
    <property type="entry name" value="Gfo/Idh/MocA-like_OxRdtase_N"/>
</dbReference>
<proteinExistence type="predicted"/>
<feature type="domain" description="GFO/IDH/MocA-like oxidoreductase" evidence="2">
    <location>
        <begin position="135"/>
        <end position="285"/>
    </location>
</feature>
<sequence>MKESKLRVAIISAGMITNAAHIPAYQNLKDRAELVAVCDLNPVSAEGTAQRHGIPHWYTDAETMLQECKPDLVSVCTPNASHKAMAMLALEHGCHVACEKPLALTYRDTQELFDFAREKGRVLIACQTLRYNDEYQFAREMAKEGRLGEIYYSEFSILRRRGIPKWGTFHRMDANGGGCLCDLGVHMIDAALWVMGGPKFQAISGASFAYFGNSETDIVTSLKESGAPKGVHNARPYSPEEFEVEEFAAGTIRLENGSQMNFKTSWAVNLPDEYSMRFAGSKAGLALPKMEMYSTFGRYQADILPRVFHERKYEGLDFSGHYYLMEELFDHLQNGAPLPIKPEETLNVAKIIDAFYLSARNGREVTAQEVV</sequence>
<dbReference type="InterPro" id="IPR036291">
    <property type="entry name" value="NAD(P)-bd_dom_sf"/>
</dbReference>
<accession>A0A9D1IAH8</accession>
<organism evidence="3 4">
    <name type="scientific">Candidatus Pullichristensenella excrementigallinarum</name>
    <dbReference type="NCBI Taxonomy" id="2840907"/>
    <lineage>
        <taxon>Bacteria</taxon>
        <taxon>Bacillati</taxon>
        <taxon>Bacillota</taxon>
        <taxon>Clostridia</taxon>
        <taxon>Candidatus Pullichristensenella</taxon>
    </lineage>
</organism>
<dbReference type="AlphaFoldDB" id="A0A9D1IAH8"/>
<dbReference type="Pfam" id="PF01408">
    <property type="entry name" value="GFO_IDH_MocA"/>
    <property type="match status" value="1"/>
</dbReference>
<protein>
    <submittedName>
        <fullName evidence="3">Gfo/Idh/MocA family oxidoreductase</fullName>
    </submittedName>
</protein>
<reference evidence="3" key="1">
    <citation type="submission" date="2020-10" db="EMBL/GenBank/DDBJ databases">
        <authorList>
            <person name="Gilroy R."/>
        </authorList>
    </citation>
    <scope>NUCLEOTIDE SEQUENCE</scope>
    <source>
        <strain evidence="3">ChiHcec3-11533</strain>
    </source>
</reference>
<comment type="caution">
    <text evidence="3">The sequence shown here is derived from an EMBL/GenBank/DDBJ whole genome shotgun (WGS) entry which is preliminary data.</text>
</comment>
<evidence type="ECO:0000313" key="3">
    <source>
        <dbReference type="EMBL" id="HIU33091.1"/>
    </source>
</evidence>
<evidence type="ECO:0000259" key="2">
    <source>
        <dbReference type="Pfam" id="PF22725"/>
    </source>
</evidence>
<dbReference type="Gene3D" id="3.30.360.10">
    <property type="entry name" value="Dihydrodipicolinate Reductase, domain 2"/>
    <property type="match status" value="1"/>
</dbReference>
<dbReference type="Proteomes" id="UP000824072">
    <property type="component" value="Unassembled WGS sequence"/>
</dbReference>
<reference evidence="3" key="2">
    <citation type="journal article" date="2021" name="PeerJ">
        <title>Extensive microbial diversity within the chicken gut microbiome revealed by metagenomics and culture.</title>
        <authorList>
            <person name="Gilroy R."/>
            <person name="Ravi A."/>
            <person name="Getino M."/>
            <person name="Pursley I."/>
            <person name="Horton D.L."/>
            <person name="Alikhan N.F."/>
            <person name="Baker D."/>
            <person name="Gharbi K."/>
            <person name="Hall N."/>
            <person name="Watson M."/>
            <person name="Adriaenssens E.M."/>
            <person name="Foster-Nyarko E."/>
            <person name="Jarju S."/>
            <person name="Secka A."/>
            <person name="Antonio M."/>
            <person name="Oren A."/>
            <person name="Chaudhuri R.R."/>
            <person name="La Ragione R."/>
            <person name="Hildebrand F."/>
            <person name="Pallen M.J."/>
        </authorList>
    </citation>
    <scope>NUCLEOTIDE SEQUENCE</scope>
    <source>
        <strain evidence="3">ChiHcec3-11533</strain>
    </source>
</reference>
<dbReference type="InterPro" id="IPR055170">
    <property type="entry name" value="GFO_IDH_MocA-like_dom"/>
</dbReference>
<evidence type="ECO:0000259" key="1">
    <source>
        <dbReference type="Pfam" id="PF01408"/>
    </source>
</evidence>
<dbReference type="Pfam" id="PF22725">
    <property type="entry name" value="GFO_IDH_MocA_C3"/>
    <property type="match status" value="1"/>
</dbReference>
<dbReference type="EMBL" id="DVMU01000019">
    <property type="protein sequence ID" value="HIU33091.1"/>
    <property type="molecule type" value="Genomic_DNA"/>
</dbReference>
<dbReference type="InterPro" id="IPR052515">
    <property type="entry name" value="Gfo/Idh/MocA_Oxidoreductase"/>
</dbReference>
<feature type="domain" description="Gfo/Idh/MocA-like oxidoreductase N-terminal" evidence="1">
    <location>
        <begin position="6"/>
        <end position="124"/>
    </location>
</feature>
<dbReference type="PANTHER" id="PTHR43249">
    <property type="entry name" value="UDP-N-ACETYL-2-AMINO-2-DEOXY-D-GLUCURONATE OXIDASE"/>
    <property type="match status" value="1"/>
</dbReference>
<dbReference type="PANTHER" id="PTHR43249:SF1">
    <property type="entry name" value="D-GLUCOSIDE 3-DEHYDROGENASE"/>
    <property type="match status" value="1"/>
</dbReference>
<gene>
    <name evidence="3" type="ORF">IAB02_00880</name>
</gene>